<accession>A0A3Q9KCC7</accession>
<proteinExistence type="predicted"/>
<reference evidence="2 3" key="1">
    <citation type="submission" date="2018-04" db="EMBL/GenBank/DDBJ databases">
        <title>Complete genome sequences of Streptomyces lydicus strain WYEC and characterization of antagonistic properties of biological control agents.</title>
        <authorList>
            <person name="Mariita R.M."/>
            <person name="Sello J.K."/>
        </authorList>
    </citation>
    <scope>NUCLEOTIDE SEQUENCE [LARGE SCALE GENOMIC DNA]</scope>
    <source>
        <strain evidence="2 3">WYEC 108</strain>
    </source>
</reference>
<dbReference type="Proteomes" id="UP000275579">
    <property type="component" value="Chromosome"/>
</dbReference>
<keyword evidence="1" id="KW-0732">Signal</keyword>
<organism evidence="2 3">
    <name type="scientific">Streptomyces lydicus</name>
    <dbReference type="NCBI Taxonomy" id="47763"/>
    <lineage>
        <taxon>Bacteria</taxon>
        <taxon>Bacillati</taxon>
        <taxon>Actinomycetota</taxon>
        <taxon>Actinomycetes</taxon>
        <taxon>Kitasatosporales</taxon>
        <taxon>Streptomycetaceae</taxon>
        <taxon>Streptomyces</taxon>
    </lineage>
</organism>
<evidence type="ECO:0000313" key="3">
    <source>
        <dbReference type="Proteomes" id="UP000275579"/>
    </source>
</evidence>
<evidence type="ECO:0000313" key="2">
    <source>
        <dbReference type="EMBL" id="AZS73649.1"/>
    </source>
</evidence>
<sequence>MGSALAAASVSGPVAYAAGAASRAAGAMTAVAAAAVRARRSFIEKTSRVQSADVRHKWVAGRRGGARDGRAIAGT</sequence>
<evidence type="ECO:0000256" key="1">
    <source>
        <dbReference type="SAM" id="SignalP"/>
    </source>
</evidence>
<name>A0A3Q9KCC7_9ACTN</name>
<gene>
    <name evidence="2" type="ORF">DDE74_24255</name>
</gene>
<feature type="chain" id="PRO_5018540421" evidence="1">
    <location>
        <begin position="18"/>
        <end position="75"/>
    </location>
</feature>
<dbReference type="AlphaFoldDB" id="A0A3Q9KCC7"/>
<dbReference type="EMBL" id="CP029042">
    <property type="protein sequence ID" value="AZS73649.1"/>
    <property type="molecule type" value="Genomic_DNA"/>
</dbReference>
<feature type="signal peptide" evidence="1">
    <location>
        <begin position="1"/>
        <end position="17"/>
    </location>
</feature>
<protein>
    <submittedName>
        <fullName evidence="2">Uncharacterized protein</fullName>
    </submittedName>
</protein>